<protein>
    <submittedName>
        <fullName evidence="4">Lateral flagellar protein, LfgN</fullName>
    </submittedName>
</protein>
<evidence type="ECO:0000256" key="1">
    <source>
        <dbReference type="ARBA" id="ARBA00002397"/>
    </source>
</evidence>
<sequence>MTPRQRLQALIQGVQQDLGRYQRLCQLLDEQYQLLGTHDVEGLTRFNLTLTGLMGEVQASAQARCQQLRAFGLEPDQQGMASLIGRLPEPVQRRFSPLWLRLEQLLIQCKQKNERNGRLLAGQVETIRQLLGQQEAYPEPMP</sequence>
<dbReference type="Gene3D" id="1.20.58.300">
    <property type="entry name" value="FlgN-like"/>
    <property type="match status" value="1"/>
</dbReference>
<gene>
    <name evidence="4" type="ORF">WL1483_2560</name>
</gene>
<keyword evidence="3" id="KW-1005">Bacterial flagellum biogenesis</keyword>
<dbReference type="Proteomes" id="UP000058114">
    <property type="component" value="Chromosome"/>
</dbReference>
<dbReference type="KEGG" id="asr:WL1483_2560"/>
<evidence type="ECO:0000313" key="4">
    <source>
        <dbReference type="EMBL" id="ALP41979.1"/>
    </source>
</evidence>
<evidence type="ECO:0000256" key="2">
    <source>
        <dbReference type="ARBA" id="ARBA00007703"/>
    </source>
</evidence>
<dbReference type="AlphaFoldDB" id="A0A0S2SJX0"/>
<dbReference type="PATRIC" id="fig|652.5.peg.3673"/>
<dbReference type="EMBL" id="CP013067">
    <property type="protein sequence ID" value="ALP41979.1"/>
    <property type="molecule type" value="Genomic_DNA"/>
</dbReference>
<dbReference type="Pfam" id="PF05130">
    <property type="entry name" value="FlgN"/>
    <property type="match status" value="1"/>
</dbReference>
<dbReference type="InterPro" id="IPR036679">
    <property type="entry name" value="FlgN-like_sf"/>
</dbReference>
<dbReference type="InterPro" id="IPR007809">
    <property type="entry name" value="FlgN-like"/>
</dbReference>
<dbReference type="GO" id="GO:0044780">
    <property type="term" value="P:bacterial-type flagellum assembly"/>
    <property type="evidence" value="ECO:0007669"/>
    <property type="project" value="InterPro"/>
</dbReference>
<proteinExistence type="inferred from homology"/>
<keyword evidence="4" id="KW-0282">Flagellum</keyword>
<reference evidence="5" key="1">
    <citation type="submission" date="2015-10" db="EMBL/GenBank/DDBJ databases">
        <title>Complete Genome Sequence of Aeromonas schubertii strain WL1483.</title>
        <authorList>
            <person name="Liu L."/>
        </authorList>
    </citation>
    <scope>NUCLEOTIDE SEQUENCE [LARGE SCALE GENOMIC DNA]</scope>
    <source>
        <strain evidence="5">WL1483</strain>
    </source>
</reference>
<dbReference type="SUPFAM" id="SSF140566">
    <property type="entry name" value="FlgN-like"/>
    <property type="match status" value="1"/>
</dbReference>
<evidence type="ECO:0000256" key="3">
    <source>
        <dbReference type="ARBA" id="ARBA00022795"/>
    </source>
</evidence>
<reference evidence="4 5" key="2">
    <citation type="journal article" date="2016" name="Genome Announc.">
        <title>Complete Genome Sequence of the Highly Virulent Aeromonas schubertii Strain WL1483, Isolated from Diseased Snakehead Fish (Channa argus) in China.</title>
        <authorList>
            <person name="Liu L."/>
            <person name="Li N."/>
            <person name="Zhang D."/>
            <person name="Fu X."/>
            <person name="Shi C."/>
            <person name="Lin Q."/>
            <person name="Hao G."/>
        </authorList>
    </citation>
    <scope>NUCLEOTIDE SEQUENCE [LARGE SCALE GENOMIC DNA]</scope>
    <source>
        <strain evidence="4 5">WL1483</strain>
    </source>
</reference>
<dbReference type="RefSeq" id="WP_060587376.1">
    <property type="nucleotide sequence ID" value="NZ_CP013067.1"/>
</dbReference>
<accession>A0A0S2SJX0</accession>
<name>A0A0S2SJX0_9GAMM</name>
<comment type="function">
    <text evidence="1">Required for the efficient initiation of filament assembly.</text>
</comment>
<evidence type="ECO:0000313" key="5">
    <source>
        <dbReference type="Proteomes" id="UP000058114"/>
    </source>
</evidence>
<keyword evidence="4" id="KW-0966">Cell projection</keyword>
<keyword evidence="4" id="KW-0969">Cilium</keyword>
<comment type="similarity">
    <text evidence="2">Belongs to the FlgN family.</text>
</comment>
<organism evidence="4 5">
    <name type="scientific">Aeromonas schubertii</name>
    <dbReference type="NCBI Taxonomy" id="652"/>
    <lineage>
        <taxon>Bacteria</taxon>
        <taxon>Pseudomonadati</taxon>
        <taxon>Pseudomonadota</taxon>
        <taxon>Gammaproteobacteria</taxon>
        <taxon>Aeromonadales</taxon>
        <taxon>Aeromonadaceae</taxon>
        <taxon>Aeromonas</taxon>
    </lineage>
</organism>